<gene>
    <name evidence="6" type="ORF">WG901_11625</name>
</gene>
<evidence type="ECO:0000259" key="5">
    <source>
        <dbReference type="Pfam" id="PF00149"/>
    </source>
</evidence>
<keyword evidence="1" id="KW-0479">Metal-binding</keyword>
<dbReference type="InterPro" id="IPR042281">
    <property type="entry name" value="GpdQ_beta-strand"/>
</dbReference>
<keyword evidence="7" id="KW-1185">Reference proteome</keyword>
<dbReference type="Gene3D" id="3.60.21.40">
    <property type="entry name" value="GpdQ, catalytic alpha/beta sandwich domain"/>
    <property type="match status" value="1"/>
</dbReference>
<dbReference type="Proteomes" id="UP001361239">
    <property type="component" value="Unassembled WGS sequence"/>
</dbReference>
<dbReference type="RefSeq" id="WP_339587230.1">
    <property type="nucleotide sequence ID" value="NZ_JBBHJZ010000002.1"/>
</dbReference>
<accession>A0ABU8RW98</accession>
<dbReference type="InterPro" id="IPR029052">
    <property type="entry name" value="Metallo-depent_PP-like"/>
</dbReference>
<evidence type="ECO:0000256" key="1">
    <source>
        <dbReference type="ARBA" id="ARBA00022723"/>
    </source>
</evidence>
<dbReference type="InterPro" id="IPR004843">
    <property type="entry name" value="Calcineurin-like_PHP"/>
</dbReference>
<reference evidence="6 7" key="1">
    <citation type="submission" date="2024-03" db="EMBL/GenBank/DDBJ databases">
        <authorList>
            <person name="Jo J.-H."/>
        </authorList>
    </citation>
    <scope>NUCLEOTIDE SEQUENCE [LARGE SCALE GENOMIC DNA]</scope>
    <source>
        <strain evidence="6 7">PS1R-30</strain>
    </source>
</reference>
<evidence type="ECO:0000313" key="6">
    <source>
        <dbReference type="EMBL" id="MEJ5977289.1"/>
    </source>
</evidence>
<dbReference type="PANTHER" id="PTHR42988:SF2">
    <property type="entry name" value="CYCLIC NUCLEOTIDE PHOSPHODIESTERASE CBUA0032-RELATED"/>
    <property type="match status" value="1"/>
</dbReference>
<dbReference type="CDD" id="cd07402">
    <property type="entry name" value="MPP_GpdQ"/>
    <property type="match status" value="1"/>
</dbReference>
<dbReference type="InterPro" id="IPR026575">
    <property type="entry name" value="GpdQ/CpdA-like"/>
</dbReference>
<evidence type="ECO:0000313" key="7">
    <source>
        <dbReference type="Proteomes" id="UP001361239"/>
    </source>
</evidence>
<comment type="similarity">
    <text evidence="4">Belongs to the cyclic nucleotide phosphodiesterase class-III family.</text>
</comment>
<evidence type="ECO:0000256" key="4">
    <source>
        <dbReference type="ARBA" id="ARBA00025742"/>
    </source>
</evidence>
<dbReference type="PANTHER" id="PTHR42988">
    <property type="entry name" value="PHOSPHOHYDROLASE"/>
    <property type="match status" value="1"/>
</dbReference>
<dbReference type="InterPro" id="IPR042283">
    <property type="entry name" value="GpdQ_catalytic"/>
</dbReference>
<keyword evidence="3" id="KW-0408">Iron</keyword>
<proteinExistence type="inferred from homology"/>
<dbReference type="InterPro" id="IPR050884">
    <property type="entry name" value="CNP_phosphodiesterase-III"/>
</dbReference>
<dbReference type="EMBL" id="JBBHJZ010000002">
    <property type="protein sequence ID" value="MEJ5977289.1"/>
    <property type="molecule type" value="Genomic_DNA"/>
</dbReference>
<feature type="domain" description="Calcineurin-like phosphoesterase" evidence="5">
    <location>
        <begin position="1"/>
        <end position="193"/>
    </location>
</feature>
<keyword evidence="2" id="KW-0378">Hydrolase</keyword>
<evidence type="ECO:0000256" key="3">
    <source>
        <dbReference type="ARBA" id="ARBA00023004"/>
    </source>
</evidence>
<organism evidence="6 7">
    <name type="scientific">Novosphingobium anseongense</name>
    <dbReference type="NCBI Taxonomy" id="3133436"/>
    <lineage>
        <taxon>Bacteria</taxon>
        <taxon>Pseudomonadati</taxon>
        <taxon>Pseudomonadota</taxon>
        <taxon>Alphaproteobacteria</taxon>
        <taxon>Sphingomonadales</taxon>
        <taxon>Sphingomonadaceae</taxon>
        <taxon>Novosphingobium</taxon>
    </lineage>
</organism>
<comment type="caution">
    <text evidence="6">The sequence shown here is derived from an EMBL/GenBank/DDBJ whole genome shotgun (WGS) entry which is preliminary data.</text>
</comment>
<sequence>MLIAQITDVHIGFDRDNPDELNMQRLRAVIARLTQGPNRPDLLLMTGDLTEAGDPDSYARLAAAVADCPFPVHAMVGNHDDRAELVAAFPDTPIDGGFVHYAIALAGLRLIVLDTLEPGRHGGAFCAARVAWLRDQLARDRATPTFIVMHHPPIESGITWLDSAADEPWIARFTSAVTGFDQVRGIIAGHLHRTIHTQWQGLSLSVCPSTAPAVALDLTPIDEDRPDQRELITDELPGYALHRWDGRNLMTHFEAVGRHVALARFDRGLQPMIKGMMAERREA</sequence>
<dbReference type="SUPFAM" id="SSF56300">
    <property type="entry name" value="Metallo-dependent phosphatases"/>
    <property type="match status" value="1"/>
</dbReference>
<dbReference type="Gene3D" id="3.30.750.180">
    <property type="entry name" value="GpdQ, beta-strand dimerisation domain"/>
    <property type="match status" value="1"/>
</dbReference>
<protein>
    <submittedName>
        <fullName evidence="6">Phosphodiesterase</fullName>
    </submittedName>
</protein>
<evidence type="ECO:0000256" key="2">
    <source>
        <dbReference type="ARBA" id="ARBA00022801"/>
    </source>
</evidence>
<name>A0ABU8RW98_9SPHN</name>
<dbReference type="Pfam" id="PF00149">
    <property type="entry name" value="Metallophos"/>
    <property type="match status" value="1"/>
</dbReference>